<name>A0ABS3KDD0_9PROT</name>
<dbReference type="EMBL" id="JACTNF010000009">
    <property type="protein sequence ID" value="MBO1075002.1"/>
    <property type="molecule type" value="Genomic_DNA"/>
</dbReference>
<evidence type="ECO:0000256" key="1">
    <source>
        <dbReference type="ARBA" id="ARBA00001947"/>
    </source>
</evidence>
<dbReference type="Proteomes" id="UP001518990">
    <property type="component" value="Unassembled WGS sequence"/>
</dbReference>
<keyword evidence="8" id="KW-1185">Reference proteome</keyword>
<keyword evidence="3" id="KW-0479">Metal-binding</keyword>
<organism evidence="7 8">
    <name type="scientific">Roseomonas marmotae</name>
    <dbReference type="NCBI Taxonomy" id="2768161"/>
    <lineage>
        <taxon>Bacteria</taxon>
        <taxon>Pseudomonadati</taxon>
        <taxon>Pseudomonadota</taxon>
        <taxon>Alphaproteobacteria</taxon>
        <taxon>Acetobacterales</taxon>
        <taxon>Roseomonadaceae</taxon>
        <taxon>Roseomonas</taxon>
    </lineage>
</organism>
<evidence type="ECO:0000313" key="8">
    <source>
        <dbReference type="Proteomes" id="UP001518990"/>
    </source>
</evidence>
<dbReference type="Pfam" id="PF00753">
    <property type="entry name" value="Lactamase_B"/>
    <property type="match status" value="1"/>
</dbReference>
<dbReference type="CDD" id="cd07729">
    <property type="entry name" value="AHL_lactonase_MBL-fold"/>
    <property type="match status" value="1"/>
</dbReference>
<keyword evidence="4" id="KW-0378">Hydrolase</keyword>
<protein>
    <submittedName>
        <fullName evidence="7">N-acyl homoserine lactonase family protein</fullName>
    </submittedName>
</protein>
<evidence type="ECO:0000256" key="3">
    <source>
        <dbReference type="ARBA" id="ARBA00022723"/>
    </source>
</evidence>
<dbReference type="PANTHER" id="PTHR42978:SF7">
    <property type="entry name" value="METALLO-HYDROLASE RV2300C-RELATED"/>
    <property type="match status" value="1"/>
</dbReference>
<dbReference type="RefSeq" id="WP_237182385.1">
    <property type="nucleotide sequence ID" value="NZ_CP061091.1"/>
</dbReference>
<dbReference type="InterPro" id="IPR036866">
    <property type="entry name" value="RibonucZ/Hydroxyglut_hydro"/>
</dbReference>
<evidence type="ECO:0000259" key="6">
    <source>
        <dbReference type="SMART" id="SM00849"/>
    </source>
</evidence>
<dbReference type="SMART" id="SM00849">
    <property type="entry name" value="Lactamase_B"/>
    <property type="match status" value="1"/>
</dbReference>
<dbReference type="SUPFAM" id="SSF56281">
    <property type="entry name" value="Metallo-hydrolase/oxidoreductase"/>
    <property type="match status" value="1"/>
</dbReference>
<comment type="cofactor">
    <cofactor evidence="1">
        <name>Zn(2+)</name>
        <dbReference type="ChEBI" id="CHEBI:29105"/>
    </cofactor>
</comment>
<dbReference type="Gene3D" id="3.60.15.10">
    <property type="entry name" value="Ribonuclease Z/Hydroxyacylglutathione hydrolase-like"/>
    <property type="match status" value="1"/>
</dbReference>
<gene>
    <name evidence="7" type="ORF">IAI60_10320</name>
</gene>
<feature type="domain" description="Metallo-beta-lactamase" evidence="6">
    <location>
        <begin position="35"/>
        <end position="237"/>
    </location>
</feature>
<dbReference type="InterPro" id="IPR001279">
    <property type="entry name" value="Metallo-B-lactamas"/>
</dbReference>
<comment type="caution">
    <text evidence="7">The sequence shown here is derived from an EMBL/GenBank/DDBJ whole genome shotgun (WGS) entry which is preliminary data.</text>
</comment>
<proteinExistence type="inferred from homology"/>
<reference evidence="7 8" key="1">
    <citation type="submission" date="2020-09" db="EMBL/GenBank/DDBJ databases">
        <title>Roseomonas.</title>
        <authorList>
            <person name="Zhu W."/>
        </authorList>
    </citation>
    <scope>NUCLEOTIDE SEQUENCE [LARGE SCALE GENOMIC DNA]</scope>
    <source>
        <strain evidence="7 8">1311</strain>
    </source>
</reference>
<evidence type="ECO:0000256" key="5">
    <source>
        <dbReference type="ARBA" id="ARBA00022833"/>
    </source>
</evidence>
<accession>A0ABS3KDD0</accession>
<comment type="similarity">
    <text evidence="2">Belongs to the metallo-beta-lactamase superfamily.</text>
</comment>
<dbReference type="InterPro" id="IPR051013">
    <property type="entry name" value="MBL_superfamily_lactonases"/>
</dbReference>
<dbReference type="PANTHER" id="PTHR42978">
    <property type="entry name" value="QUORUM-QUENCHING LACTONASE YTNP-RELATED-RELATED"/>
    <property type="match status" value="1"/>
</dbReference>
<sequence length="264" mass="29344">MWEVFALRYAHHEDRPARMNFLQPTDPHDAPMPMDYFVWLLRDAAGREIVVDTGFSPEVSAARQRGLTRTVPEVLNAMGTDPATVGDIILTHLHYDHAGNIGLFPKARFHLQEQEMGFATGRHMCAGCLRATFEVEDVVAMVRALYADRVEFHEGDGEVAPGVTVHRVGGHTPGLQMVRVRTERGPLVLASDAAHYYANMQRGNPFPIVFDLGEMTQGWRRARRLAEGDESLIIPGHDPEVLRRFPKLPGSGGEVACLHLPPLA</sequence>
<evidence type="ECO:0000256" key="2">
    <source>
        <dbReference type="ARBA" id="ARBA00007749"/>
    </source>
</evidence>
<evidence type="ECO:0000313" key="7">
    <source>
        <dbReference type="EMBL" id="MBO1075002.1"/>
    </source>
</evidence>
<keyword evidence="5" id="KW-0862">Zinc</keyword>
<evidence type="ECO:0000256" key="4">
    <source>
        <dbReference type="ARBA" id="ARBA00022801"/>
    </source>
</evidence>